<evidence type="ECO:0000256" key="1">
    <source>
        <dbReference type="SAM" id="MobiDB-lite"/>
    </source>
</evidence>
<evidence type="ECO:0000256" key="2">
    <source>
        <dbReference type="SAM" id="Phobius"/>
    </source>
</evidence>
<keyword evidence="2" id="KW-0812">Transmembrane</keyword>
<feature type="compositionally biased region" description="Polar residues" evidence="1">
    <location>
        <begin position="1"/>
        <end position="19"/>
    </location>
</feature>
<organism evidence="4">
    <name type="scientific">viral metagenome</name>
    <dbReference type="NCBI Taxonomy" id="1070528"/>
    <lineage>
        <taxon>unclassified sequences</taxon>
        <taxon>metagenomes</taxon>
        <taxon>organismal metagenomes</taxon>
    </lineage>
</organism>
<feature type="domain" description="Minor capsid protein P9 transmembrane helices" evidence="3">
    <location>
        <begin position="34"/>
        <end position="102"/>
    </location>
</feature>
<keyword evidence="2" id="KW-0472">Membrane</keyword>
<dbReference type="AlphaFoldDB" id="A0A6C0D685"/>
<dbReference type="EMBL" id="MN739540">
    <property type="protein sequence ID" value="QHT11973.1"/>
    <property type="molecule type" value="Genomic_DNA"/>
</dbReference>
<protein>
    <recommendedName>
        <fullName evidence="3">Minor capsid protein P9 transmembrane helices domain-containing protein</fullName>
    </recommendedName>
</protein>
<feature type="region of interest" description="Disordered" evidence="1">
    <location>
        <begin position="1"/>
        <end position="24"/>
    </location>
</feature>
<evidence type="ECO:0000313" key="4">
    <source>
        <dbReference type="EMBL" id="QHT11973.1"/>
    </source>
</evidence>
<dbReference type="InterPro" id="IPR043915">
    <property type="entry name" value="P9_TM"/>
</dbReference>
<evidence type="ECO:0000259" key="3">
    <source>
        <dbReference type="Pfam" id="PF19066"/>
    </source>
</evidence>
<reference evidence="4" key="1">
    <citation type="journal article" date="2020" name="Nature">
        <title>Giant virus diversity and host interactions through global metagenomics.</title>
        <authorList>
            <person name="Schulz F."/>
            <person name="Roux S."/>
            <person name="Paez-Espino D."/>
            <person name="Jungbluth S."/>
            <person name="Walsh D.A."/>
            <person name="Denef V.J."/>
            <person name="McMahon K.D."/>
            <person name="Konstantinidis K.T."/>
            <person name="Eloe-Fadrosh E.A."/>
            <person name="Kyrpides N.C."/>
            <person name="Woyke T."/>
        </authorList>
    </citation>
    <scope>NUCLEOTIDE SEQUENCE</scope>
    <source>
        <strain evidence="4">GVMAG-M-3300023174-124</strain>
    </source>
</reference>
<name>A0A6C0D685_9ZZZZ</name>
<keyword evidence="2" id="KW-1133">Transmembrane helix</keyword>
<dbReference type="Pfam" id="PF19066">
    <property type="entry name" value="P9_TM"/>
    <property type="match status" value="1"/>
</dbReference>
<sequence length="268" mass="30439">MSSYEMDNSNEPSRCTSDSYKMEKSNADNRQPVFWSENPNVLLDPSYVFELFPTESMCYSQKLNAVSRLVILLTIVGFLFTKSVRMVIISAITLVSIYYLNYHNSIEKDDINAHKQYLEENGITESFESPARDLLRQNNIPISDNIFMKPAADNPFSNVLMNDYDYNTEKKPAPPINKPDINANILKEAKQLVQNMNPSQPDIASKLFKDLGNEYVFEQSLQPFYSNPSTTIPNDQAAFADFCYGGMVSCKEGNPMACARNLSRHVNM</sequence>
<feature type="transmembrane region" description="Helical" evidence="2">
    <location>
        <begin position="69"/>
        <end position="100"/>
    </location>
</feature>
<proteinExistence type="predicted"/>
<accession>A0A6C0D685</accession>